<keyword evidence="4" id="KW-1185">Reference proteome</keyword>
<dbReference type="SMART" id="SM00404">
    <property type="entry name" value="PTPc_motif"/>
    <property type="match status" value="1"/>
</dbReference>
<dbReference type="Pfam" id="PF00102">
    <property type="entry name" value="Y_phosphatase"/>
    <property type="match status" value="1"/>
</dbReference>
<feature type="domain" description="Tyrosine specific protein phosphatases" evidence="2">
    <location>
        <begin position="283"/>
        <end position="355"/>
    </location>
</feature>
<reference evidence="3 4" key="2">
    <citation type="journal article" date="2011" name="Mol. Biol. Evol.">
        <title>Unity in variety--the pan-genome of the Chlamydiae.</title>
        <authorList>
            <person name="Collingro A."/>
            <person name="Tischler P."/>
            <person name="Weinmaier T."/>
            <person name="Penz T."/>
            <person name="Heinz E."/>
            <person name="Brunham R.C."/>
            <person name="Read T.D."/>
            <person name="Bavoil P.M."/>
            <person name="Sachse K."/>
            <person name="Kahane S."/>
            <person name="Friedman M.G."/>
            <person name="Rattei T."/>
            <person name="Myers G.S."/>
            <person name="Horn M."/>
        </authorList>
    </citation>
    <scope>NUCLEOTIDE SEQUENCE [LARGE SCALE GENOMIC DNA]</scope>
    <source>
        <strain evidence="4">ATCC VR-1471 / Z</strain>
    </source>
</reference>
<dbReference type="GO" id="GO:0004725">
    <property type="term" value="F:protein tyrosine phosphatase activity"/>
    <property type="evidence" value="ECO:0007669"/>
    <property type="project" value="InterPro"/>
</dbReference>
<dbReference type="InterPro" id="IPR000242">
    <property type="entry name" value="PTP_cat"/>
</dbReference>
<accession>F8L9U5</accession>
<dbReference type="InterPro" id="IPR050348">
    <property type="entry name" value="Protein-Tyr_Phosphatase"/>
</dbReference>
<name>F8L9U5_SIMNZ</name>
<dbReference type="InterPro" id="IPR029021">
    <property type="entry name" value="Prot-tyrosine_phosphatase-like"/>
</dbReference>
<proteinExistence type="predicted"/>
<dbReference type="eggNOG" id="COG5599">
    <property type="taxonomic scope" value="Bacteria"/>
</dbReference>
<dbReference type="SUPFAM" id="SSF52799">
    <property type="entry name" value="(Phosphotyrosine protein) phosphatases II"/>
    <property type="match status" value="1"/>
</dbReference>
<dbReference type="PANTHER" id="PTHR19134:SF449">
    <property type="entry name" value="TYROSINE-PROTEIN PHOSPHATASE 1"/>
    <property type="match status" value="1"/>
</dbReference>
<dbReference type="Gene3D" id="3.90.190.10">
    <property type="entry name" value="Protein tyrosine phosphatase superfamily"/>
    <property type="match status" value="1"/>
</dbReference>
<reference key="1">
    <citation type="journal article" date="2011" name="Mol. Biol. Evol.">
        <title>Unity in variety -- the pan-genome of the Chlamydiae.</title>
        <authorList>
            <person name="Collingro A."/>
            <person name="Tischler P."/>
            <person name="Weinmaier T."/>
            <person name="Penz T."/>
            <person name="Heinz E."/>
            <person name="Brunham R.C."/>
            <person name="Read T.D."/>
            <person name="Bavoil P.M."/>
            <person name="Sachse K."/>
            <person name="Kahane S."/>
            <person name="Friedman M.G."/>
            <person name="Rattei T."/>
            <person name="Myers G.S.A."/>
            <person name="Horn M."/>
        </authorList>
    </citation>
    <scope>NUCLEOTIDE SEQUENCE</scope>
    <source>
        <strain>Z</strain>
    </source>
</reference>
<evidence type="ECO:0000313" key="4">
    <source>
        <dbReference type="Proteomes" id="UP000000496"/>
    </source>
</evidence>
<dbReference type="SMART" id="SM00194">
    <property type="entry name" value="PTPc"/>
    <property type="match status" value="1"/>
</dbReference>
<dbReference type="InterPro" id="IPR003595">
    <property type="entry name" value="Tyr_Pase_cat"/>
</dbReference>
<organism evidence="3 4">
    <name type="scientific">Simkania negevensis (strain ATCC VR-1471 / DSM 27360 / Z)</name>
    <dbReference type="NCBI Taxonomy" id="331113"/>
    <lineage>
        <taxon>Bacteria</taxon>
        <taxon>Pseudomonadati</taxon>
        <taxon>Chlamydiota</taxon>
        <taxon>Chlamydiia</taxon>
        <taxon>Parachlamydiales</taxon>
        <taxon>Simkaniaceae</taxon>
        <taxon>Simkania</taxon>
    </lineage>
</organism>
<evidence type="ECO:0000259" key="2">
    <source>
        <dbReference type="PROSITE" id="PS50056"/>
    </source>
</evidence>
<sequence length="364" mass="40517">MASQISLSLAPLASTTQPSQDLNDWLMKRIEPASISCFHQIFAKNIKELTSFEIEKLWQNLISPKLTIQLIHEDNEFSQVPLDSSISTVDCIELNSVTAITTSIGPLNASVVWDLAKPTFPPDLQSGAYWEHARSLQEALDSTTAQPVICAQLPHELTRGTYWRMVFEKNVGTLFSLTSARDCMKQVGSGYSSSSVPIEPLQEGRAADEFWPLLGETSRFKEAEIEVKQVAYTGPPPSSLKAEFKVCEFVLTDLKTSGQKTVRMIRYQSWGDGSSPNTHHDIQEFSNLLKTLQLPGGICLNCRASVGRSGTLAAYFILDSIRQAGIPLTIHLILKVVELIRKNRHFQMIQTQTQWSTLIHALAL</sequence>
<dbReference type="PANTHER" id="PTHR19134">
    <property type="entry name" value="RECEPTOR-TYPE TYROSINE-PROTEIN PHOSPHATASE"/>
    <property type="match status" value="1"/>
</dbReference>
<dbReference type="PROSITE" id="PS50056">
    <property type="entry name" value="TYR_PHOSPHATASE_2"/>
    <property type="match status" value="1"/>
</dbReference>
<dbReference type="EMBL" id="FR872582">
    <property type="protein sequence ID" value="CCB89647.1"/>
    <property type="molecule type" value="Genomic_DNA"/>
</dbReference>
<dbReference type="Proteomes" id="UP000000496">
    <property type="component" value="Chromosome gsn.131"/>
</dbReference>
<dbReference type="RefSeq" id="WP_013944113.1">
    <property type="nucleotide sequence ID" value="NC_015713.1"/>
</dbReference>
<dbReference type="AlphaFoldDB" id="F8L9U5"/>
<dbReference type="InterPro" id="IPR000387">
    <property type="entry name" value="Tyr_Pase_dom"/>
</dbReference>
<dbReference type="STRING" id="331113.SNE_A17700"/>
<gene>
    <name evidence="3" type="ordered locus">SNE_A17700</name>
</gene>
<dbReference type="HOGENOM" id="CLU_760527_0_0_0"/>
<evidence type="ECO:0000313" key="3">
    <source>
        <dbReference type="EMBL" id="CCB89647.1"/>
    </source>
</evidence>
<protein>
    <submittedName>
        <fullName evidence="3">Uncharacterized protein</fullName>
    </submittedName>
</protein>
<dbReference type="PROSITE" id="PS50055">
    <property type="entry name" value="TYR_PHOSPHATASE_PTP"/>
    <property type="match status" value="1"/>
</dbReference>
<dbReference type="KEGG" id="sng:SNE_A17700"/>
<feature type="domain" description="Tyrosine-protein phosphatase" evidence="1">
    <location>
        <begin position="149"/>
        <end position="364"/>
    </location>
</feature>
<dbReference type="PRINTS" id="PR00700">
    <property type="entry name" value="PRTYPHPHTASE"/>
</dbReference>
<evidence type="ECO:0000259" key="1">
    <source>
        <dbReference type="PROSITE" id="PS50055"/>
    </source>
</evidence>